<evidence type="ECO:0000313" key="2">
    <source>
        <dbReference type="Proteomes" id="UP000239504"/>
    </source>
</evidence>
<protein>
    <submittedName>
        <fullName evidence="1">DUF1192 domain-containing protein</fullName>
    </submittedName>
</protein>
<reference evidence="1 2" key="1">
    <citation type="submission" date="2017-12" db="EMBL/GenBank/DDBJ databases">
        <authorList>
            <person name="Hurst M.R.H."/>
        </authorList>
    </citation>
    <scope>NUCLEOTIDE SEQUENCE [LARGE SCALE GENOMIC DNA]</scope>
    <source>
        <strain evidence="1 2">SY-3-19</strain>
    </source>
</reference>
<dbReference type="Pfam" id="PF06698">
    <property type="entry name" value="DUF1192"/>
    <property type="match status" value="1"/>
</dbReference>
<gene>
    <name evidence="1" type="ORF">CW354_12040</name>
</gene>
<keyword evidence="2" id="KW-1185">Reference proteome</keyword>
<proteinExistence type="predicted"/>
<organism evidence="1 2">
    <name type="scientific">Hyphococcus luteus</name>
    <dbReference type="NCBI Taxonomy" id="2058213"/>
    <lineage>
        <taxon>Bacteria</taxon>
        <taxon>Pseudomonadati</taxon>
        <taxon>Pseudomonadota</taxon>
        <taxon>Alphaproteobacteria</taxon>
        <taxon>Parvularculales</taxon>
        <taxon>Parvularculaceae</taxon>
        <taxon>Hyphococcus</taxon>
    </lineage>
</organism>
<dbReference type="OrthoDB" id="7872350at2"/>
<name>A0A2S7K4T9_9PROT</name>
<dbReference type="InterPro" id="IPR009579">
    <property type="entry name" value="DUF1192"/>
</dbReference>
<accession>A0A2S7K4T9</accession>
<dbReference type="EMBL" id="PJCH01000007">
    <property type="protein sequence ID" value="PQA87525.1"/>
    <property type="molecule type" value="Genomic_DNA"/>
</dbReference>
<dbReference type="RefSeq" id="WP_104830342.1">
    <property type="nucleotide sequence ID" value="NZ_PJCH01000007.1"/>
</dbReference>
<dbReference type="Proteomes" id="UP000239504">
    <property type="component" value="Unassembled WGS sequence"/>
</dbReference>
<dbReference type="AlphaFoldDB" id="A0A2S7K4T9"/>
<evidence type="ECO:0000313" key="1">
    <source>
        <dbReference type="EMBL" id="PQA87525.1"/>
    </source>
</evidence>
<sequence>MDDEPLSEKPDMTLSYLAKQDLYALSAGDLEDRIDALKAEVTRCEEELKGRGDTRSEAEKLFKF</sequence>
<comment type="caution">
    <text evidence="1">The sequence shown here is derived from an EMBL/GenBank/DDBJ whole genome shotgun (WGS) entry which is preliminary data.</text>
</comment>